<sequence length="155" mass="16883">MSSILKTRFLEIKRSIYSKRRVVSLNAFDLEEKLYPLVYGGDAPDSIEGFDQQAKQTSPGNNGDAEFGYGVGEINPVEALNPGLADKDSIRTTVLPLIIGDEDTCFNTTYTSAGDLNYPSFALNAPSPKHRVSGSFIQTITNVGLPISIYNTKQS</sequence>
<dbReference type="Gene3D" id="2.60.40.2310">
    <property type="match status" value="1"/>
</dbReference>
<accession>A0A072TMS3</accession>
<gene>
    <name evidence="1" type="ordered locus">MTR_8g021390</name>
</gene>
<reference evidence="2" key="3">
    <citation type="submission" date="2015-04" db="UniProtKB">
        <authorList>
            <consortium name="EnsemblPlants"/>
        </authorList>
    </citation>
    <scope>IDENTIFICATION</scope>
    <source>
        <strain evidence="2">cv. Jemalong A17</strain>
    </source>
</reference>
<proteinExistence type="predicted"/>
<protein>
    <submittedName>
        <fullName evidence="1 2">Uncharacterized protein</fullName>
    </submittedName>
</protein>
<reference evidence="1 3" key="1">
    <citation type="journal article" date="2011" name="Nature">
        <title>The Medicago genome provides insight into the evolution of rhizobial symbioses.</title>
        <authorList>
            <person name="Young N.D."/>
            <person name="Debelle F."/>
            <person name="Oldroyd G.E."/>
            <person name="Geurts R."/>
            <person name="Cannon S.B."/>
            <person name="Udvardi M.K."/>
            <person name="Benedito V.A."/>
            <person name="Mayer K.F."/>
            <person name="Gouzy J."/>
            <person name="Schoof H."/>
            <person name="Van de Peer Y."/>
            <person name="Proost S."/>
            <person name="Cook D.R."/>
            <person name="Meyers B.C."/>
            <person name="Spannagl M."/>
            <person name="Cheung F."/>
            <person name="De Mita S."/>
            <person name="Krishnakumar V."/>
            <person name="Gundlach H."/>
            <person name="Zhou S."/>
            <person name="Mudge J."/>
            <person name="Bharti A.K."/>
            <person name="Murray J.D."/>
            <person name="Naoumkina M.A."/>
            <person name="Rosen B."/>
            <person name="Silverstein K.A."/>
            <person name="Tang H."/>
            <person name="Rombauts S."/>
            <person name="Zhao P.X."/>
            <person name="Zhou P."/>
            <person name="Barbe V."/>
            <person name="Bardou P."/>
            <person name="Bechner M."/>
            <person name="Bellec A."/>
            <person name="Berger A."/>
            <person name="Berges H."/>
            <person name="Bidwell S."/>
            <person name="Bisseling T."/>
            <person name="Choisne N."/>
            <person name="Couloux A."/>
            <person name="Denny R."/>
            <person name="Deshpande S."/>
            <person name="Dai X."/>
            <person name="Doyle J.J."/>
            <person name="Dudez A.M."/>
            <person name="Farmer A.D."/>
            <person name="Fouteau S."/>
            <person name="Franken C."/>
            <person name="Gibelin C."/>
            <person name="Gish J."/>
            <person name="Goldstein S."/>
            <person name="Gonzalez A.J."/>
            <person name="Green P.J."/>
            <person name="Hallab A."/>
            <person name="Hartog M."/>
            <person name="Hua A."/>
            <person name="Humphray S.J."/>
            <person name="Jeong D.H."/>
            <person name="Jing Y."/>
            <person name="Jocker A."/>
            <person name="Kenton S.M."/>
            <person name="Kim D.J."/>
            <person name="Klee K."/>
            <person name="Lai H."/>
            <person name="Lang C."/>
            <person name="Lin S."/>
            <person name="Macmil S.L."/>
            <person name="Magdelenat G."/>
            <person name="Matthews L."/>
            <person name="McCorrison J."/>
            <person name="Monaghan E.L."/>
            <person name="Mun J.H."/>
            <person name="Najar F.Z."/>
            <person name="Nicholson C."/>
            <person name="Noirot C."/>
            <person name="O'Bleness M."/>
            <person name="Paule C.R."/>
            <person name="Poulain J."/>
            <person name="Prion F."/>
            <person name="Qin B."/>
            <person name="Qu C."/>
            <person name="Retzel E.F."/>
            <person name="Riddle C."/>
            <person name="Sallet E."/>
            <person name="Samain S."/>
            <person name="Samson N."/>
            <person name="Sanders I."/>
            <person name="Saurat O."/>
            <person name="Scarpelli C."/>
            <person name="Schiex T."/>
            <person name="Segurens B."/>
            <person name="Severin A.J."/>
            <person name="Sherrier D.J."/>
            <person name="Shi R."/>
            <person name="Sims S."/>
            <person name="Singer S.R."/>
            <person name="Sinharoy S."/>
            <person name="Sterck L."/>
            <person name="Viollet A."/>
            <person name="Wang B.B."/>
            <person name="Wang K."/>
            <person name="Wang M."/>
            <person name="Wang X."/>
            <person name="Warfsmann J."/>
            <person name="Weissenbach J."/>
            <person name="White D.D."/>
            <person name="White J.D."/>
            <person name="Wiley G.B."/>
            <person name="Wincker P."/>
            <person name="Xing Y."/>
            <person name="Yang L."/>
            <person name="Yao Z."/>
            <person name="Ying F."/>
            <person name="Zhai J."/>
            <person name="Zhou L."/>
            <person name="Zuber A."/>
            <person name="Denarie J."/>
            <person name="Dixon R.A."/>
            <person name="May G.D."/>
            <person name="Schwartz D.C."/>
            <person name="Rogers J."/>
            <person name="Quetier F."/>
            <person name="Town C.D."/>
            <person name="Roe B.A."/>
        </authorList>
    </citation>
    <scope>NUCLEOTIDE SEQUENCE [LARGE SCALE GENOMIC DNA]</scope>
    <source>
        <strain evidence="1">A17</strain>
        <strain evidence="2 3">cv. Jemalong A17</strain>
    </source>
</reference>
<dbReference type="STRING" id="3880.A0A072TMS3"/>
<reference evidence="1 3" key="2">
    <citation type="journal article" date="2014" name="BMC Genomics">
        <title>An improved genome release (version Mt4.0) for the model legume Medicago truncatula.</title>
        <authorList>
            <person name="Tang H."/>
            <person name="Krishnakumar V."/>
            <person name="Bidwell S."/>
            <person name="Rosen B."/>
            <person name="Chan A."/>
            <person name="Zhou S."/>
            <person name="Gentzbittel L."/>
            <person name="Childs K.L."/>
            <person name="Yandell M."/>
            <person name="Gundlach H."/>
            <person name="Mayer K.F."/>
            <person name="Schwartz D.C."/>
            <person name="Town C.D."/>
        </authorList>
    </citation>
    <scope>GENOME REANNOTATION</scope>
    <source>
        <strain evidence="1">A17</strain>
        <strain evidence="2 3">cv. Jemalong A17</strain>
    </source>
</reference>
<dbReference type="EMBL" id="CM001224">
    <property type="protein sequence ID" value="KEH18501.1"/>
    <property type="molecule type" value="Genomic_DNA"/>
</dbReference>
<evidence type="ECO:0000313" key="3">
    <source>
        <dbReference type="Proteomes" id="UP000002051"/>
    </source>
</evidence>
<evidence type="ECO:0000313" key="2">
    <source>
        <dbReference type="EnsemblPlants" id="KEH18501"/>
    </source>
</evidence>
<keyword evidence="3" id="KW-1185">Reference proteome</keyword>
<dbReference type="Proteomes" id="UP000002051">
    <property type="component" value="Chromosome 8"/>
</dbReference>
<name>A0A072TMS3_MEDTR</name>
<dbReference type="EnsemblPlants" id="KEH18501">
    <property type="protein sequence ID" value="KEH18501"/>
    <property type="gene ID" value="MTR_8g021390"/>
</dbReference>
<organism evidence="1 3">
    <name type="scientific">Medicago truncatula</name>
    <name type="common">Barrel medic</name>
    <name type="synonym">Medicago tribuloides</name>
    <dbReference type="NCBI Taxonomy" id="3880"/>
    <lineage>
        <taxon>Eukaryota</taxon>
        <taxon>Viridiplantae</taxon>
        <taxon>Streptophyta</taxon>
        <taxon>Embryophyta</taxon>
        <taxon>Tracheophyta</taxon>
        <taxon>Spermatophyta</taxon>
        <taxon>Magnoliopsida</taxon>
        <taxon>eudicotyledons</taxon>
        <taxon>Gunneridae</taxon>
        <taxon>Pentapetalae</taxon>
        <taxon>rosids</taxon>
        <taxon>fabids</taxon>
        <taxon>Fabales</taxon>
        <taxon>Fabaceae</taxon>
        <taxon>Papilionoideae</taxon>
        <taxon>50 kb inversion clade</taxon>
        <taxon>NPAAA clade</taxon>
        <taxon>Hologalegina</taxon>
        <taxon>IRL clade</taxon>
        <taxon>Trifolieae</taxon>
        <taxon>Medicago</taxon>
    </lineage>
</organism>
<evidence type="ECO:0000313" key="1">
    <source>
        <dbReference type="EMBL" id="KEH18501.1"/>
    </source>
</evidence>
<dbReference type="AlphaFoldDB" id="A0A072TMS3"/>
<dbReference type="HOGENOM" id="CLU_1698160_0_0_1"/>